<dbReference type="Gene3D" id="3.30.200.20">
    <property type="entry name" value="Phosphorylase Kinase, domain 1"/>
    <property type="match status" value="1"/>
</dbReference>
<dbReference type="GO" id="GO:0004674">
    <property type="term" value="F:protein serine/threonine kinase activity"/>
    <property type="evidence" value="ECO:0007669"/>
    <property type="project" value="UniProtKB-KW"/>
</dbReference>
<evidence type="ECO:0000256" key="1">
    <source>
        <dbReference type="ARBA" id="ARBA00012513"/>
    </source>
</evidence>
<proteinExistence type="predicted"/>
<evidence type="ECO:0000256" key="4">
    <source>
        <dbReference type="ARBA" id="ARBA00022741"/>
    </source>
</evidence>
<evidence type="ECO:0000259" key="9">
    <source>
        <dbReference type="PROSITE" id="PS50011"/>
    </source>
</evidence>
<dbReference type="GO" id="GO:0050684">
    <property type="term" value="P:regulation of mRNA processing"/>
    <property type="evidence" value="ECO:0007669"/>
    <property type="project" value="TreeGrafter"/>
</dbReference>
<dbReference type="STRING" id="1388766.A0A017S345"/>
<evidence type="ECO:0000313" key="10">
    <source>
        <dbReference type="EMBL" id="EYE91453.1"/>
    </source>
</evidence>
<dbReference type="InterPro" id="IPR011009">
    <property type="entry name" value="Kinase-like_dom_sf"/>
</dbReference>
<name>A0A017S345_ASPRC</name>
<evidence type="ECO:0000313" key="11">
    <source>
        <dbReference type="Proteomes" id="UP000019804"/>
    </source>
</evidence>
<dbReference type="EC" id="2.7.11.1" evidence="1"/>
<dbReference type="InterPro" id="IPR051334">
    <property type="entry name" value="SRPK"/>
</dbReference>
<dbReference type="Proteomes" id="UP000019804">
    <property type="component" value="Unassembled WGS sequence"/>
</dbReference>
<evidence type="ECO:0000256" key="8">
    <source>
        <dbReference type="ARBA" id="ARBA00048679"/>
    </source>
</evidence>
<dbReference type="AlphaFoldDB" id="A0A017S345"/>
<evidence type="ECO:0000256" key="3">
    <source>
        <dbReference type="ARBA" id="ARBA00022679"/>
    </source>
</evidence>
<dbReference type="PROSITE" id="PS50011">
    <property type="entry name" value="PROTEIN_KINASE_DOM"/>
    <property type="match status" value="1"/>
</dbReference>
<comment type="catalytic activity">
    <reaction evidence="8">
        <text>L-seryl-[protein] + ATP = O-phospho-L-seryl-[protein] + ADP + H(+)</text>
        <dbReference type="Rhea" id="RHEA:17989"/>
        <dbReference type="Rhea" id="RHEA-COMP:9863"/>
        <dbReference type="Rhea" id="RHEA-COMP:11604"/>
        <dbReference type="ChEBI" id="CHEBI:15378"/>
        <dbReference type="ChEBI" id="CHEBI:29999"/>
        <dbReference type="ChEBI" id="CHEBI:30616"/>
        <dbReference type="ChEBI" id="CHEBI:83421"/>
        <dbReference type="ChEBI" id="CHEBI:456216"/>
        <dbReference type="EC" id="2.7.11.1"/>
    </reaction>
</comment>
<evidence type="ECO:0000256" key="7">
    <source>
        <dbReference type="ARBA" id="ARBA00047899"/>
    </source>
</evidence>
<feature type="domain" description="Protein kinase" evidence="9">
    <location>
        <begin position="84"/>
        <end position="423"/>
    </location>
</feature>
<evidence type="ECO:0000256" key="5">
    <source>
        <dbReference type="ARBA" id="ARBA00022777"/>
    </source>
</evidence>
<protein>
    <recommendedName>
        <fullName evidence="1">non-specific serine/threonine protein kinase</fullName>
        <ecNumber evidence="1">2.7.11.1</ecNumber>
    </recommendedName>
</protein>
<gene>
    <name evidence="10" type="ORF">EURHEDRAFT_526320</name>
</gene>
<keyword evidence="11" id="KW-1185">Reference proteome</keyword>
<dbReference type="OrthoDB" id="5979581at2759"/>
<dbReference type="EMBL" id="KK088445">
    <property type="protein sequence ID" value="EYE91453.1"/>
    <property type="molecule type" value="Genomic_DNA"/>
</dbReference>
<dbReference type="RefSeq" id="XP_040635143.1">
    <property type="nucleotide sequence ID" value="XM_040786983.1"/>
</dbReference>
<dbReference type="Gene3D" id="1.10.510.10">
    <property type="entry name" value="Transferase(Phosphotransferase) domain 1"/>
    <property type="match status" value="1"/>
</dbReference>
<reference evidence="11" key="1">
    <citation type="journal article" date="2014" name="Nat. Commun.">
        <title>Genomic adaptations of the halophilic Dead Sea filamentous fungus Eurotium rubrum.</title>
        <authorList>
            <person name="Kis-Papo T."/>
            <person name="Weig A.R."/>
            <person name="Riley R."/>
            <person name="Persoh D."/>
            <person name="Salamov A."/>
            <person name="Sun H."/>
            <person name="Lipzen A."/>
            <person name="Wasser S.P."/>
            <person name="Rambold G."/>
            <person name="Grigoriev I.V."/>
            <person name="Nevo E."/>
        </authorList>
    </citation>
    <scope>NUCLEOTIDE SEQUENCE [LARGE SCALE GENOMIC DNA]</scope>
    <source>
        <strain evidence="11">CBS 135680</strain>
    </source>
</reference>
<keyword evidence="3" id="KW-0808">Transferase</keyword>
<dbReference type="GeneID" id="63702107"/>
<dbReference type="Pfam" id="PF00069">
    <property type="entry name" value="Pkinase"/>
    <property type="match status" value="1"/>
</dbReference>
<dbReference type="GO" id="GO:0000245">
    <property type="term" value="P:spliceosomal complex assembly"/>
    <property type="evidence" value="ECO:0007669"/>
    <property type="project" value="TreeGrafter"/>
</dbReference>
<accession>A0A017S345</accession>
<evidence type="ECO:0000256" key="2">
    <source>
        <dbReference type="ARBA" id="ARBA00022527"/>
    </source>
</evidence>
<dbReference type="SUPFAM" id="SSF56112">
    <property type="entry name" value="Protein kinase-like (PK-like)"/>
    <property type="match status" value="1"/>
</dbReference>
<organism evidence="10 11">
    <name type="scientific">Aspergillus ruber (strain CBS 135680)</name>
    <dbReference type="NCBI Taxonomy" id="1388766"/>
    <lineage>
        <taxon>Eukaryota</taxon>
        <taxon>Fungi</taxon>
        <taxon>Dikarya</taxon>
        <taxon>Ascomycota</taxon>
        <taxon>Pezizomycotina</taxon>
        <taxon>Eurotiomycetes</taxon>
        <taxon>Eurotiomycetidae</taxon>
        <taxon>Eurotiales</taxon>
        <taxon>Aspergillaceae</taxon>
        <taxon>Aspergillus</taxon>
        <taxon>Aspergillus subgen. Aspergillus</taxon>
    </lineage>
</organism>
<sequence>MAWKLLPRLQIPYTFPQCQSYIRPPSSFSIRHPVYTTFRPKTHISSKQPKTISTARAIKEEILHGYIAERYYPVYVGQIFNSRYQIITKLGFGATSTIWLCLDLQENRYLTLKLHVRANQPIRELQITQHLQRIQQRHGGEKYTRVALDSFQLEGPHGVHHCLVYEPAGMDMNQLLDVFEGALPMAVHKTAIWSVLVALDYLHNAGVVHTDVQSNNILLGLDNDNESILDDLATTETTDPTSRKYLNNRTIYTSRTTPITTGEPVLCDLGEARLLQSNQKQNGLIMPAAYRAPEVLLDMDWDEKVDIWAVGQTAWSLFEKGHLFLNRPLETDLDHAHRFAEMISLLGPPPLEFLRRSEESLKYWDENGNWRGAVPVPEGSLEDRECQLDGHEKVAFLSFIRRALCWVPEVRASAWELLCDEWVRWR</sequence>
<keyword evidence="5 10" id="KW-0418">Kinase</keyword>
<dbReference type="PANTHER" id="PTHR47634">
    <property type="entry name" value="PROTEIN KINASE DOMAIN-CONTAINING PROTEIN-RELATED"/>
    <property type="match status" value="1"/>
</dbReference>
<dbReference type="HOGENOM" id="CLU_000288_81_1_1"/>
<keyword evidence="4" id="KW-0547">Nucleotide-binding</keyword>
<comment type="catalytic activity">
    <reaction evidence="7">
        <text>L-threonyl-[protein] + ATP = O-phospho-L-threonyl-[protein] + ADP + H(+)</text>
        <dbReference type="Rhea" id="RHEA:46608"/>
        <dbReference type="Rhea" id="RHEA-COMP:11060"/>
        <dbReference type="Rhea" id="RHEA-COMP:11605"/>
        <dbReference type="ChEBI" id="CHEBI:15378"/>
        <dbReference type="ChEBI" id="CHEBI:30013"/>
        <dbReference type="ChEBI" id="CHEBI:30616"/>
        <dbReference type="ChEBI" id="CHEBI:61977"/>
        <dbReference type="ChEBI" id="CHEBI:456216"/>
        <dbReference type="EC" id="2.7.11.1"/>
    </reaction>
</comment>
<dbReference type="InterPro" id="IPR000719">
    <property type="entry name" value="Prot_kinase_dom"/>
</dbReference>
<dbReference type="PANTHER" id="PTHR47634:SF9">
    <property type="entry name" value="PROTEIN KINASE DOMAIN-CONTAINING PROTEIN-RELATED"/>
    <property type="match status" value="1"/>
</dbReference>
<evidence type="ECO:0000256" key="6">
    <source>
        <dbReference type="ARBA" id="ARBA00022840"/>
    </source>
</evidence>
<dbReference type="GO" id="GO:0005524">
    <property type="term" value="F:ATP binding"/>
    <property type="evidence" value="ECO:0007669"/>
    <property type="project" value="UniProtKB-KW"/>
</dbReference>
<keyword evidence="2" id="KW-0723">Serine/threonine-protein kinase</keyword>
<keyword evidence="6" id="KW-0067">ATP-binding</keyword>
<dbReference type="SMART" id="SM00220">
    <property type="entry name" value="S_TKc"/>
    <property type="match status" value="1"/>
</dbReference>